<feature type="region of interest" description="Disordered" evidence="5">
    <location>
        <begin position="140"/>
        <end position="161"/>
    </location>
</feature>
<keyword evidence="1 4" id="KW-0597">Phosphoprotein</keyword>
<keyword evidence="2" id="KW-0805">Transcription regulation</keyword>
<feature type="modified residue" description="4-aspartylphosphate" evidence="4">
    <location>
        <position position="61"/>
    </location>
</feature>
<dbReference type="Gene3D" id="3.40.50.2300">
    <property type="match status" value="1"/>
</dbReference>
<dbReference type="Pfam" id="PF00072">
    <property type="entry name" value="Response_reg"/>
    <property type="match status" value="1"/>
</dbReference>
<name>A0A2C9D3E1_9HYPH</name>
<accession>A0A2C9D3E1</accession>
<dbReference type="PANTHER" id="PTHR44591:SF3">
    <property type="entry name" value="RESPONSE REGULATORY DOMAIN-CONTAINING PROTEIN"/>
    <property type="match status" value="1"/>
</dbReference>
<proteinExistence type="predicted"/>
<dbReference type="GO" id="GO:0071111">
    <property type="term" value="F:cyclic-guanylate-specific phosphodiesterase activity"/>
    <property type="evidence" value="ECO:0007669"/>
    <property type="project" value="UniProtKB-EC"/>
</dbReference>
<evidence type="ECO:0000256" key="4">
    <source>
        <dbReference type="PROSITE-ProRule" id="PRU00169"/>
    </source>
</evidence>
<evidence type="ECO:0000256" key="2">
    <source>
        <dbReference type="ARBA" id="ARBA00023015"/>
    </source>
</evidence>
<sequence length="231" mass="26123">MAASTTVEFKQIVLLDDNRNFSSLMRSVLSEFGYRDIVDFENPKLAMDFMKTTFVDVLFLDLVMPGASGFQIANKLRHDPSIMNRMMPIIMVTGHADLNNIRKAINYGVDEVLVKPISPRALHQRLTGVLENPRTYIKTKSGYYGPDRRRRNDPNFRGPDRRQVDHFEICTKSGFIPIEQFRAEQQKTTPVAQAPAPTPAEAPRVAARKPAPPAVREVQPQKDANVIEIDC</sequence>
<dbReference type="RefSeq" id="WP_099555433.1">
    <property type="nucleotide sequence ID" value="NZ_LT960614.1"/>
</dbReference>
<dbReference type="InterPro" id="IPR011006">
    <property type="entry name" value="CheY-like_superfamily"/>
</dbReference>
<evidence type="ECO:0000256" key="5">
    <source>
        <dbReference type="SAM" id="MobiDB-lite"/>
    </source>
</evidence>
<dbReference type="InterPro" id="IPR001789">
    <property type="entry name" value="Sig_transdc_resp-reg_receiver"/>
</dbReference>
<feature type="compositionally biased region" description="Basic and acidic residues" evidence="5">
    <location>
        <begin position="146"/>
        <end position="161"/>
    </location>
</feature>
<dbReference type="KEGG" id="hdi:HDIA_1306"/>
<reference evidence="8" key="1">
    <citation type="submission" date="2017-09" db="EMBL/GenBank/DDBJ databases">
        <title>Genome sequence of Nannocystis excedens DSM 71.</title>
        <authorList>
            <person name="Blom J."/>
        </authorList>
    </citation>
    <scope>NUCLEOTIDE SEQUENCE [LARGE SCALE GENOMIC DNA]</scope>
    <source>
        <strain evidence="8">type strain: E19</strain>
    </source>
</reference>
<dbReference type="PROSITE" id="PS50110">
    <property type="entry name" value="RESPONSE_REGULATORY"/>
    <property type="match status" value="1"/>
</dbReference>
<dbReference type="GO" id="GO:0000160">
    <property type="term" value="P:phosphorelay signal transduction system"/>
    <property type="evidence" value="ECO:0007669"/>
    <property type="project" value="InterPro"/>
</dbReference>
<dbReference type="InterPro" id="IPR050595">
    <property type="entry name" value="Bact_response_regulator"/>
</dbReference>
<dbReference type="OrthoDB" id="8449384at2"/>
<dbReference type="PANTHER" id="PTHR44591">
    <property type="entry name" value="STRESS RESPONSE REGULATOR PROTEIN 1"/>
    <property type="match status" value="1"/>
</dbReference>
<dbReference type="Proteomes" id="UP000223606">
    <property type="component" value="Chromosome 1"/>
</dbReference>
<dbReference type="AlphaFoldDB" id="A0A2C9D3E1"/>
<keyword evidence="8" id="KW-1185">Reference proteome</keyword>
<keyword evidence="3" id="KW-0804">Transcription</keyword>
<feature type="compositionally biased region" description="Low complexity" evidence="5">
    <location>
        <begin position="189"/>
        <end position="218"/>
    </location>
</feature>
<evidence type="ECO:0000256" key="3">
    <source>
        <dbReference type="ARBA" id="ARBA00023163"/>
    </source>
</evidence>
<evidence type="ECO:0000259" key="6">
    <source>
        <dbReference type="PROSITE" id="PS50110"/>
    </source>
</evidence>
<dbReference type="EMBL" id="LT960614">
    <property type="protein sequence ID" value="SON54847.1"/>
    <property type="molecule type" value="Genomic_DNA"/>
</dbReference>
<feature type="domain" description="Response regulatory" evidence="6">
    <location>
        <begin position="11"/>
        <end position="130"/>
    </location>
</feature>
<dbReference type="CDD" id="cd00156">
    <property type="entry name" value="REC"/>
    <property type="match status" value="1"/>
</dbReference>
<protein>
    <submittedName>
        <fullName evidence="7">Cyclic di-GMP phosphodiesterase response regulator RpfG</fullName>
        <ecNumber evidence="7">3.1.4.52</ecNumber>
    </submittedName>
</protein>
<dbReference type="EC" id="3.1.4.52" evidence="7"/>
<gene>
    <name evidence="7" type="primary">rpfG_4</name>
    <name evidence="7" type="ORF">HDIA_1306</name>
</gene>
<dbReference type="SMART" id="SM00448">
    <property type="entry name" value="REC"/>
    <property type="match status" value="1"/>
</dbReference>
<evidence type="ECO:0000256" key="1">
    <source>
        <dbReference type="ARBA" id="ARBA00022553"/>
    </source>
</evidence>
<evidence type="ECO:0000313" key="7">
    <source>
        <dbReference type="EMBL" id="SON54847.1"/>
    </source>
</evidence>
<evidence type="ECO:0000313" key="8">
    <source>
        <dbReference type="Proteomes" id="UP000223606"/>
    </source>
</evidence>
<dbReference type="SUPFAM" id="SSF52172">
    <property type="entry name" value="CheY-like"/>
    <property type="match status" value="1"/>
</dbReference>
<feature type="region of interest" description="Disordered" evidence="5">
    <location>
        <begin position="185"/>
        <end position="231"/>
    </location>
</feature>
<organism evidence="7 8">
    <name type="scientific">Hartmannibacter diazotrophicus</name>
    <dbReference type="NCBI Taxonomy" id="1482074"/>
    <lineage>
        <taxon>Bacteria</taxon>
        <taxon>Pseudomonadati</taxon>
        <taxon>Pseudomonadota</taxon>
        <taxon>Alphaproteobacteria</taxon>
        <taxon>Hyphomicrobiales</taxon>
        <taxon>Pleomorphomonadaceae</taxon>
        <taxon>Hartmannibacter</taxon>
    </lineage>
</organism>
<keyword evidence="7" id="KW-0378">Hydrolase</keyword>